<accession>A0ABU0JSH5</accession>
<dbReference type="EMBL" id="JAUSWN010000014">
    <property type="protein sequence ID" value="MDQ0480047.1"/>
    <property type="molecule type" value="Genomic_DNA"/>
</dbReference>
<evidence type="ECO:0000313" key="2">
    <source>
        <dbReference type="Proteomes" id="UP001224418"/>
    </source>
</evidence>
<keyword evidence="2" id="KW-1185">Reference proteome</keyword>
<proteinExistence type="predicted"/>
<organism evidence="1 2">
    <name type="scientific">Hathewaya limosa</name>
    <name type="common">Clostridium limosum</name>
    <dbReference type="NCBI Taxonomy" id="1536"/>
    <lineage>
        <taxon>Bacteria</taxon>
        <taxon>Bacillati</taxon>
        <taxon>Bacillota</taxon>
        <taxon>Clostridia</taxon>
        <taxon>Eubacteriales</taxon>
        <taxon>Clostridiaceae</taxon>
        <taxon>Hathewaya</taxon>
    </lineage>
</organism>
<dbReference type="Proteomes" id="UP001224418">
    <property type="component" value="Unassembled WGS sequence"/>
</dbReference>
<gene>
    <name evidence="1" type="ORF">QOZ93_001791</name>
</gene>
<sequence>MSNKKRKSSCDCSCRCHCCRNNFNTLNNNGCCSCNCNCNPSYYGNQSMLNCICQSPILLILLVVILCSGRR</sequence>
<evidence type="ECO:0000313" key="1">
    <source>
        <dbReference type="EMBL" id="MDQ0480047.1"/>
    </source>
</evidence>
<protein>
    <submittedName>
        <fullName evidence="1">Uncharacterized protein</fullName>
    </submittedName>
</protein>
<reference evidence="1 2" key="1">
    <citation type="submission" date="2023-07" db="EMBL/GenBank/DDBJ databases">
        <title>Genomic Encyclopedia of Type Strains, Phase IV (KMG-IV): sequencing the most valuable type-strain genomes for metagenomic binning, comparative biology and taxonomic classification.</title>
        <authorList>
            <person name="Goeker M."/>
        </authorList>
    </citation>
    <scope>NUCLEOTIDE SEQUENCE [LARGE SCALE GENOMIC DNA]</scope>
    <source>
        <strain evidence="1 2">DSM 1400</strain>
    </source>
</reference>
<comment type="caution">
    <text evidence="1">The sequence shown here is derived from an EMBL/GenBank/DDBJ whole genome shotgun (WGS) entry which is preliminary data.</text>
</comment>
<name>A0ABU0JSH5_HATLI</name>
<dbReference type="RefSeq" id="WP_307355956.1">
    <property type="nucleotide sequence ID" value="NZ_BAAACJ010000019.1"/>
</dbReference>